<feature type="transmembrane region" description="Helical" evidence="5">
    <location>
        <begin position="56"/>
        <end position="78"/>
    </location>
</feature>
<dbReference type="PANTHER" id="PTHR26451:SF866">
    <property type="entry name" value="ODORANT RECEPTOR-RELATED"/>
    <property type="match status" value="1"/>
</dbReference>
<name>A0A3Q3WM90_MOLML</name>
<keyword evidence="3 5" id="KW-1133">Transmembrane helix</keyword>
<dbReference type="Gene3D" id="1.20.1070.10">
    <property type="entry name" value="Rhodopsin 7-helix transmembrane proteins"/>
    <property type="match status" value="1"/>
</dbReference>
<feature type="transmembrane region" description="Helical" evidence="5">
    <location>
        <begin position="120"/>
        <end position="146"/>
    </location>
</feature>
<sequence length="316" mass="35874">LIHSFSNSPSKNLCRVLTGCGSDDVKTQTNYKKRHHKLSHSSDLSTDISLSQTERVVLLSMVPCLLFLYVNSVLLYALLRKPLLLESPCYILFGHLLFIDSLHLVLTMLLYLFAVIKVTMISYFCVIIMLVSATAVEMSPFNLAVMHADSVTTRRTRVAIAFIWTVGSLDSFTQFFMFVSLQNTSFTVPKFCSRNGVFQQQIYSFIKNGFIIVNFILVSIIIVYTYIAIMITVWSASSHPCNAYKASRTVLLHLLQLCLCLTSTLFNMINPNRTWNINHALAMHIQYALLVDQAFGQVFEHYFTFGLKTAQLFPKS</sequence>
<dbReference type="GO" id="GO:0016020">
    <property type="term" value="C:membrane"/>
    <property type="evidence" value="ECO:0007669"/>
    <property type="project" value="UniProtKB-SubCell"/>
</dbReference>
<evidence type="ECO:0000259" key="6">
    <source>
        <dbReference type="PROSITE" id="PS50262"/>
    </source>
</evidence>
<dbReference type="CDD" id="cd00637">
    <property type="entry name" value="7tm_classA_rhodopsin-like"/>
    <property type="match status" value="1"/>
</dbReference>
<evidence type="ECO:0000256" key="3">
    <source>
        <dbReference type="ARBA" id="ARBA00022989"/>
    </source>
</evidence>
<feature type="transmembrane region" description="Helical" evidence="5">
    <location>
        <begin position="158"/>
        <end position="181"/>
    </location>
</feature>
<dbReference type="GO" id="GO:0004984">
    <property type="term" value="F:olfactory receptor activity"/>
    <property type="evidence" value="ECO:0007669"/>
    <property type="project" value="TreeGrafter"/>
</dbReference>
<evidence type="ECO:0000256" key="5">
    <source>
        <dbReference type="SAM" id="Phobius"/>
    </source>
</evidence>
<dbReference type="InterPro" id="IPR017452">
    <property type="entry name" value="GPCR_Rhodpsn_7TM"/>
</dbReference>
<dbReference type="PANTHER" id="PTHR26451">
    <property type="entry name" value="G_PROTEIN_RECEP_F1_2 DOMAIN-CONTAINING PROTEIN"/>
    <property type="match status" value="1"/>
</dbReference>
<feature type="transmembrane region" description="Helical" evidence="5">
    <location>
        <begin position="249"/>
        <end position="269"/>
    </location>
</feature>
<proteinExistence type="predicted"/>
<feature type="transmembrane region" description="Helical" evidence="5">
    <location>
        <begin position="211"/>
        <end position="237"/>
    </location>
</feature>
<dbReference type="PROSITE" id="PS50262">
    <property type="entry name" value="G_PROTEIN_RECEP_F1_2"/>
    <property type="match status" value="1"/>
</dbReference>
<dbReference type="Proteomes" id="UP000261620">
    <property type="component" value="Unplaced"/>
</dbReference>
<dbReference type="AlphaFoldDB" id="A0A3Q3WM90"/>
<dbReference type="OMA" id="AIMITVK"/>
<comment type="subcellular location">
    <subcellularLocation>
        <location evidence="1">Membrane</location>
    </subcellularLocation>
</comment>
<evidence type="ECO:0000313" key="8">
    <source>
        <dbReference type="Proteomes" id="UP000261620"/>
    </source>
</evidence>
<organism evidence="7 8">
    <name type="scientific">Mola mola</name>
    <name type="common">Ocean sunfish</name>
    <name type="synonym">Tetraodon mola</name>
    <dbReference type="NCBI Taxonomy" id="94237"/>
    <lineage>
        <taxon>Eukaryota</taxon>
        <taxon>Metazoa</taxon>
        <taxon>Chordata</taxon>
        <taxon>Craniata</taxon>
        <taxon>Vertebrata</taxon>
        <taxon>Euteleostomi</taxon>
        <taxon>Actinopterygii</taxon>
        <taxon>Neopterygii</taxon>
        <taxon>Teleostei</taxon>
        <taxon>Neoteleostei</taxon>
        <taxon>Acanthomorphata</taxon>
        <taxon>Eupercaria</taxon>
        <taxon>Tetraodontiformes</taxon>
        <taxon>Molidae</taxon>
        <taxon>Mola</taxon>
    </lineage>
</organism>
<feature type="domain" description="G-protein coupled receptors family 1 profile" evidence="6">
    <location>
        <begin position="70"/>
        <end position="260"/>
    </location>
</feature>
<evidence type="ECO:0000256" key="2">
    <source>
        <dbReference type="ARBA" id="ARBA00022692"/>
    </source>
</evidence>
<dbReference type="GO" id="GO:0005549">
    <property type="term" value="F:odorant binding"/>
    <property type="evidence" value="ECO:0007669"/>
    <property type="project" value="TreeGrafter"/>
</dbReference>
<dbReference type="Ensembl" id="ENSMMOT00000019190.1">
    <property type="protein sequence ID" value="ENSMMOP00000018881.1"/>
    <property type="gene ID" value="ENSMMOG00000014258.1"/>
</dbReference>
<evidence type="ECO:0000256" key="4">
    <source>
        <dbReference type="ARBA" id="ARBA00023136"/>
    </source>
</evidence>
<evidence type="ECO:0000313" key="7">
    <source>
        <dbReference type="Ensembl" id="ENSMMOP00000018881.1"/>
    </source>
</evidence>
<dbReference type="SUPFAM" id="SSF81321">
    <property type="entry name" value="Family A G protein-coupled receptor-like"/>
    <property type="match status" value="1"/>
</dbReference>
<accession>A0A3Q3WM90</accession>
<feature type="transmembrane region" description="Helical" evidence="5">
    <location>
        <begin position="90"/>
        <end position="114"/>
    </location>
</feature>
<evidence type="ECO:0000256" key="1">
    <source>
        <dbReference type="ARBA" id="ARBA00004370"/>
    </source>
</evidence>
<protein>
    <recommendedName>
        <fullName evidence="6">G-protein coupled receptors family 1 profile domain-containing protein</fullName>
    </recommendedName>
</protein>
<reference evidence="7" key="2">
    <citation type="submission" date="2025-09" db="UniProtKB">
        <authorList>
            <consortium name="Ensembl"/>
        </authorList>
    </citation>
    <scope>IDENTIFICATION</scope>
</reference>
<keyword evidence="4 5" id="KW-0472">Membrane</keyword>
<dbReference type="STRING" id="94237.ENSMMOP00000018881"/>
<reference evidence="7" key="1">
    <citation type="submission" date="2025-08" db="UniProtKB">
        <authorList>
            <consortium name="Ensembl"/>
        </authorList>
    </citation>
    <scope>IDENTIFICATION</scope>
</reference>
<keyword evidence="8" id="KW-1185">Reference proteome</keyword>
<keyword evidence="2 5" id="KW-0812">Transmembrane</keyword>
<dbReference type="InterPro" id="IPR052921">
    <property type="entry name" value="GPCR1_Superfamily_Member"/>
</dbReference>